<feature type="modified residue" description="4-aspartylphosphate" evidence="7">
    <location>
        <position position="684"/>
    </location>
</feature>
<feature type="domain" description="Response regulatory" evidence="11">
    <location>
        <begin position="903"/>
        <end position="1025"/>
    </location>
</feature>
<dbReference type="SUPFAM" id="SSF55874">
    <property type="entry name" value="ATPase domain of HSP90 chaperone/DNA topoisomerase II/histidine kinase"/>
    <property type="match status" value="1"/>
</dbReference>
<feature type="domain" description="Histidine kinase" evidence="10">
    <location>
        <begin position="367"/>
        <end position="585"/>
    </location>
</feature>
<gene>
    <name evidence="12" type="ORF">ACFQ5P_12260</name>
</gene>
<keyword evidence="6" id="KW-0902">Two-component regulatory system</keyword>
<accession>A0ABW4DXW8</accession>
<keyword evidence="13" id="KW-1185">Reference proteome</keyword>
<dbReference type="Gene3D" id="3.30.565.10">
    <property type="entry name" value="Histidine kinase-like ATPase, C-terminal domain"/>
    <property type="match status" value="1"/>
</dbReference>
<dbReference type="RefSeq" id="WP_242679784.1">
    <property type="nucleotide sequence ID" value="NZ_JBHTOQ010000022.1"/>
</dbReference>
<dbReference type="InterPro" id="IPR003594">
    <property type="entry name" value="HATPase_dom"/>
</dbReference>
<dbReference type="Pfam" id="PF00072">
    <property type="entry name" value="Response_reg"/>
    <property type="match status" value="3"/>
</dbReference>
<dbReference type="SMART" id="SM00448">
    <property type="entry name" value="REC"/>
    <property type="match status" value="3"/>
</dbReference>
<dbReference type="InterPro" id="IPR036890">
    <property type="entry name" value="HATPase_C_sf"/>
</dbReference>
<keyword evidence="9" id="KW-1133">Transmembrane helix</keyword>
<feature type="transmembrane region" description="Helical" evidence="9">
    <location>
        <begin position="82"/>
        <end position="102"/>
    </location>
</feature>
<evidence type="ECO:0000259" key="11">
    <source>
        <dbReference type="PROSITE" id="PS50110"/>
    </source>
</evidence>
<dbReference type="CDD" id="cd00082">
    <property type="entry name" value="HisKA"/>
    <property type="match status" value="1"/>
</dbReference>
<keyword evidence="9" id="KW-0472">Membrane</keyword>
<evidence type="ECO:0000313" key="12">
    <source>
        <dbReference type="EMBL" id="MFD1482069.1"/>
    </source>
</evidence>
<dbReference type="InterPro" id="IPR004358">
    <property type="entry name" value="Sig_transdc_His_kin-like_C"/>
</dbReference>
<dbReference type="InterPro" id="IPR036097">
    <property type="entry name" value="HisK_dim/P_sf"/>
</dbReference>
<dbReference type="SUPFAM" id="SSF55781">
    <property type="entry name" value="GAF domain-like"/>
    <property type="match status" value="1"/>
</dbReference>
<dbReference type="Pfam" id="PF02518">
    <property type="entry name" value="HATPase_c"/>
    <property type="match status" value="1"/>
</dbReference>
<dbReference type="CDD" id="cd00156">
    <property type="entry name" value="REC"/>
    <property type="match status" value="2"/>
</dbReference>
<dbReference type="PROSITE" id="PS50109">
    <property type="entry name" value="HIS_KIN"/>
    <property type="match status" value="1"/>
</dbReference>
<dbReference type="SMART" id="SM00388">
    <property type="entry name" value="HisKA"/>
    <property type="match status" value="1"/>
</dbReference>
<feature type="domain" description="Response regulatory" evidence="11">
    <location>
        <begin position="635"/>
        <end position="748"/>
    </location>
</feature>
<evidence type="ECO:0000256" key="7">
    <source>
        <dbReference type="PROSITE-ProRule" id="PRU00169"/>
    </source>
</evidence>
<dbReference type="CDD" id="cd17546">
    <property type="entry name" value="REC_hyHK_CKI1_RcsC-like"/>
    <property type="match status" value="1"/>
</dbReference>
<keyword evidence="9" id="KW-0812">Transmembrane</keyword>
<dbReference type="Pfam" id="PF00512">
    <property type="entry name" value="HisKA"/>
    <property type="match status" value="1"/>
</dbReference>
<protein>
    <recommendedName>
        <fullName evidence="2">histidine kinase</fullName>
        <ecNumber evidence="2">2.7.13.3</ecNumber>
    </recommendedName>
</protein>
<dbReference type="PANTHER" id="PTHR45339:SF1">
    <property type="entry name" value="HYBRID SIGNAL TRANSDUCTION HISTIDINE KINASE J"/>
    <property type="match status" value="1"/>
</dbReference>
<proteinExistence type="predicted"/>
<dbReference type="InterPro" id="IPR001789">
    <property type="entry name" value="Sig_transdc_resp-reg_receiver"/>
</dbReference>
<evidence type="ECO:0000256" key="9">
    <source>
        <dbReference type="SAM" id="Phobius"/>
    </source>
</evidence>
<dbReference type="InterPro" id="IPR029016">
    <property type="entry name" value="GAF-like_dom_sf"/>
</dbReference>
<dbReference type="Gene3D" id="3.40.50.2300">
    <property type="match status" value="3"/>
</dbReference>
<dbReference type="EMBL" id="JBHTOQ010000022">
    <property type="protein sequence ID" value="MFD1482069.1"/>
    <property type="molecule type" value="Genomic_DNA"/>
</dbReference>
<evidence type="ECO:0000259" key="10">
    <source>
        <dbReference type="PROSITE" id="PS50109"/>
    </source>
</evidence>
<dbReference type="Gene3D" id="1.10.287.130">
    <property type="match status" value="1"/>
</dbReference>
<dbReference type="SUPFAM" id="SSF47384">
    <property type="entry name" value="Homodimeric domain of signal transducing histidine kinase"/>
    <property type="match status" value="1"/>
</dbReference>
<feature type="region of interest" description="Disordered" evidence="8">
    <location>
        <begin position="279"/>
        <end position="354"/>
    </location>
</feature>
<evidence type="ECO:0000256" key="4">
    <source>
        <dbReference type="ARBA" id="ARBA00022679"/>
    </source>
</evidence>
<feature type="transmembrane region" description="Helical" evidence="9">
    <location>
        <begin position="7"/>
        <end position="39"/>
    </location>
</feature>
<feature type="domain" description="Response regulatory" evidence="11">
    <location>
        <begin position="757"/>
        <end position="873"/>
    </location>
</feature>
<evidence type="ECO:0000256" key="2">
    <source>
        <dbReference type="ARBA" id="ARBA00012438"/>
    </source>
</evidence>
<sequence length="1027" mass="112214">MTKIPDLTILIVIAAALCGVLALDLSFPLGSAVWLLYILPLALAFQGTRPMLPLGVAAVACVAMALGFGFDRAGIDPTVAAMNRILAGLVYLTLGWMGRSLIVNRQRLTQGEWINQAQIDLSRATQGELGAERLAQQVLGMLAERIDARAAVAYARDGSGHMRLAHWGVDAAGLADRVAEGEGHLGRAITEGRPLDLALPVGQALGWASGLARGHAAHALIVPLRDGQLVNGVLEFGLDGPPDARVLELFDRIADRLGIALRSAQYREQLRELLEETRRQSDQLRSHGEELAASNEELEEQTSALQDSQRRLEAQQAELEGQNARLESQTQELEEQRDALARSRRMLEDQSEALSRESRYKSEFVANMSHELRTPLNALLIMSRLLSDNRARTLTEEQVRWAETIEASGKDLLALINDILDLSKIESGKLELARDAVDPQTIADKLLRGFESQARQKGLTLTARVATGLPVIETDRQRLEQVLRNFISNALKFTEKGQVVLHVTAAPQGIAFAVEDSGIGIDADQQETVFEAFRQADGTISRRFGGTGLGLSISRELADLLGGRITLTSAAGKGSTFTLILPATPAIRQPAPARARARPAPMPSPAPVDEAAPLMLDALPGLTDDRAIIAPGDRVMLMVEDDPAFARILYDLAVELGFRCVCVGRADDAVRAARHFLPQAIVMDVGLPDHSGLSALDRLKRDTTTRHIPVHMVSANDHVKDALAQGAISYVMKPVDRSQLATTFRHLEDRLEQRLRRVLIVEDDPAQMEGLRTLLASDEVETVGAGTAADALRICRSETVDCIVLDMTLPDASGFDFLEQLDGDGSASFPPVIVYTARTLSEAEEQRLRRYSKSIIIKGAKSPERLINEVTLFLHQVVSDLPDKQREMLAASLNRDAQLEGRRILVVEDDIRNVYALTGVFEPHGATVQIARNGREALEALGRVNDGAAPKVDLVLMDVMMPEMDGLTATREIRKIDRWKTLPIIMLTAKAMAEDQNQCLAAGANDYLSKPLDVDKLLSLTRVWMPR</sequence>
<comment type="caution">
    <text evidence="12">The sequence shown here is derived from an EMBL/GenBank/DDBJ whole genome shotgun (WGS) entry which is preliminary data.</text>
</comment>
<name>A0ABW4DXW8_9RHOB</name>
<dbReference type="SMART" id="SM00387">
    <property type="entry name" value="HATPase_c"/>
    <property type="match status" value="1"/>
</dbReference>
<dbReference type="CDD" id="cd16922">
    <property type="entry name" value="HATPase_EvgS-ArcB-TorS-like"/>
    <property type="match status" value="1"/>
</dbReference>
<evidence type="ECO:0000256" key="1">
    <source>
        <dbReference type="ARBA" id="ARBA00000085"/>
    </source>
</evidence>
<dbReference type="PRINTS" id="PR00344">
    <property type="entry name" value="BCTRLSENSOR"/>
</dbReference>
<dbReference type="InterPro" id="IPR011006">
    <property type="entry name" value="CheY-like_superfamily"/>
</dbReference>
<feature type="compositionally biased region" description="Basic and acidic residues" evidence="8">
    <location>
        <begin position="279"/>
        <end position="290"/>
    </location>
</feature>
<keyword evidence="4" id="KW-0808">Transferase</keyword>
<dbReference type="InterPro" id="IPR005467">
    <property type="entry name" value="His_kinase_dom"/>
</dbReference>
<evidence type="ECO:0000256" key="6">
    <source>
        <dbReference type="ARBA" id="ARBA00023012"/>
    </source>
</evidence>
<dbReference type="SUPFAM" id="SSF52172">
    <property type="entry name" value="CheY-like"/>
    <property type="match status" value="3"/>
</dbReference>
<keyword evidence="3 7" id="KW-0597">Phosphoprotein</keyword>
<reference evidence="13" key="1">
    <citation type="journal article" date="2019" name="Int. J. Syst. Evol. Microbiol.">
        <title>The Global Catalogue of Microorganisms (GCM) 10K type strain sequencing project: providing services to taxonomists for standard genome sequencing and annotation.</title>
        <authorList>
            <consortium name="The Broad Institute Genomics Platform"/>
            <consortium name="The Broad Institute Genome Sequencing Center for Infectious Disease"/>
            <person name="Wu L."/>
            <person name="Ma J."/>
        </authorList>
    </citation>
    <scope>NUCLEOTIDE SEQUENCE [LARGE SCALE GENOMIC DNA]</scope>
    <source>
        <strain evidence="13">CCM 8875</strain>
    </source>
</reference>
<comment type="catalytic activity">
    <reaction evidence="1">
        <text>ATP + protein L-histidine = ADP + protein N-phospho-L-histidine.</text>
        <dbReference type="EC" id="2.7.13.3"/>
    </reaction>
</comment>
<dbReference type="Gene3D" id="3.30.450.40">
    <property type="match status" value="1"/>
</dbReference>
<feature type="modified residue" description="4-aspartylphosphate" evidence="7">
    <location>
        <position position="958"/>
    </location>
</feature>
<dbReference type="Proteomes" id="UP001597302">
    <property type="component" value="Unassembled WGS sequence"/>
</dbReference>
<evidence type="ECO:0000313" key="13">
    <source>
        <dbReference type="Proteomes" id="UP001597302"/>
    </source>
</evidence>
<keyword evidence="5" id="KW-0418">Kinase</keyword>
<dbReference type="InterPro" id="IPR003661">
    <property type="entry name" value="HisK_dim/P_dom"/>
</dbReference>
<feature type="modified residue" description="4-aspartylphosphate" evidence="7">
    <location>
        <position position="806"/>
    </location>
</feature>
<dbReference type="Pfam" id="PF13185">
    <property type="entry name" value="GAF_2"/>
    <property type="match status" value="1"/>
</dbReference>
<evidence type="ECO:0000256" key="8">
    <source>
        <dbReference type="SAM" id="MobiDB-lite"/>
    </source>
</evidence>
<dbReference type="EC" id="2.7.13.3" evidence="2"/>
<dbReference type="InterPro" id="IPR003018">
    <property type="entry name" value="GAF"/>
</dbReference>
<evidence type="ECO:0000256" key="5">
    <source>
        <dbReference type="ARBA" id="ARBA00022777"/>
    </source>
</evidence>
<evidence type="ECO:0000256" key="3">
    <source>
        <dbReference type="ARBA" id="ARBA00022553"/>
    </source>
</evidence>
<feature type="transmembrane region" description="Helical" evidence="9">
    <location>
        <begin position="51"/>
        <end position="70"/>
    </location>
</feature>
<organism evidence="12 13">
    <name type="scientific">Paracoccus nototheniae</name>
    <dbReference type="NCBI Taxonomy" id="2489002"/>
    <lineage>
        <taxon>Bacteria</taxon>
        <taxon>Pseudomonadati</taxon>
        <taxon>Pseudomonadota</taxon>
        <taxon>Alphaproteobacteria</taxon>
        <taxon>Rhodobacterales</taxon>
        <taxon>Paracoccaceae</taxon>
        <taxon>Paracoccus</taxon>
    </lineage>
</organism>
<feature type="compositionally biased region" description="Basic and acidic residues" evidence="8">
    <location>
        <begin position="334"/>
        <end position="354"/>
    </location>
</feature>
<dbReference type="PANTHER" id="PTHR45339">
    <property type="entry name" value="HYBRID SIGNAL TRANSDUCTION HISTIDINE KINASE J"/>
    <property type="match status" value="1"/>
</dbReference>
<dbReference type="PROSITE" id="PS50110">
    <property type="entry name" value="RESPONSE_REGULATORY"/>
    <property type="match status" value="3"/>
</dbReference>